<evidence type="ECO:0000313" key="2">
    <source>
        <dbReference type="EMBL" id="KAJ1098360.1"/>
    </source>
</evidence>
<comment type="caution">
    <text evidence="2">The sequence shown here is derived from an EMBL/GenBank/DDBJ whole genome shotgun (WGS) entry which is preliminary data.</text>
</comment>
<feature type="region of interest" description="Disordered" evidence="1">
    <location>
        <begin position="81"/>
        <end position="100"/>
    </location>
</feature>
<dbReference type="EMBL" id="JANPWB010000014">
    <property type="protein sequence ID" value="KAJ1098360.1"/>
    <property type="molecule type" value="Genomic_DNA"/>
</dbReference>
<evidence type="ECO:0000313" key="3">
    <source>
        <dbReference type="Proteomes" id="UP001066276"/>
    </source>
</evidence>
<name>A0AAV7MDX6_PLEWA</name>
<dbReference type="AlphaFoldDB" id="A0AAV7MDX6"/>
<proteinExistence type="predicted"/>
<feature type="compositionally biased region" description="Basic and acidic residues" evidence="1">
    <location>
        <begin position="82"/>
        <end position="100"/>
    </location>
</feature>
<dbReference type="Proteomes" id="UP001066276">
    <property type="component" value="Chromosome 10"/>
</dbReference>
<feature type="compositionally biased region" description="Basic and acidic residues" evidence="1">
    <location>
        <begin position="1"/>
        <end position="11"/>
    </location>
</feature>
<feature type="region of interest" description="Disordered" evidence="1">
    <location>
        <begin position="1"/>
        <end position="57"/>
    </location>
</feature>
<organism evidence="2 3">
    <name type="scientific">Pleurodeles waltl</name>
    <name type="common">Iberian ribbed newt</name>
    <dbReference type="NCBI Taxonomy" id="8319"/>
    <lineage>
        <taxon>Eukaryota</taxon>
        <taxon>Metazoa</taxon>
        <taxon>Chordata</taxon>
        <taxon>Craniata</taxon>
        <taxon>Vertebrata</taxon>
        <taxon>Euteleostomi</taxon>
        <taxon>Amphibia</taxon>
        <taxon>Batrachia</taxon>
        <taxon>Caudata</taxon>
        <taxon>Salamandroidea</taxon>
        <taxon>Salamandridae</taxon>
        <taxon>Pleurodelinae</taxon>
        <taxon>Pleurodeles</taxon>
    </lineage>
</organism>
<keyword evidence="3" id="KW-1185">Reference proteome</keyword>
<accession>A0AAV7MDX6</accession>
<sequence length="100" mass="11020">MRTTPEKQDKDGPDEEEEEGLVSGPDLQSSEAEDNLLTGVESPARAGSSVVSHNLSPAELVDRKVEREFKLHLAKLQMEEAATNREAAKEEAASKMAWRE</sequence>
<reference evidence="2" key="1">
    <citation type="journal article" date="2022" name="bioRxiv">
        <title>Sequencing and chromosome-scale assembly of the giantPleurodeles waltlgenome.</title>
        <authorList>
            <person name="Brown T."/>
            <person name="Elewa A."/>
            <person name="Iarovenko S."/>
            <person name="Subramanian E."/>
            <person name="Araus A.J."/>
            <person name="Petzold A."/>
            <person name="Susuki M."/>
            <person name="Suzuki K.-i.T."/>
            <person name="Hayashi T."/>
            <person name="Toyoda A."/>
            <person name="Oliveira C."/>
            <person name="Osipova E."/>
            <person name="Leigh N.D."/>
            <person name="Simon A."/>
            <person name="Yun M.H."/>
        </authorList>
    </citation>
    <scope>NUCLEOTIDE SEQUENCE</scope>
    <source>
        <strain evidence="2">20211129_DDA</strain>
        <tissue evidence="2">Liver</tissue>
    </source>
</reference>
<evidence type="ECO:0000256" key="1">
    <source>
        <dbReference type="SAM" id="MobiDB-lite"/>
    </source>
</evidence>
<gene>
    <name evidence="2" type="ORF">NDU88_003473</name>
</gene>
<protein>
    <submittedName>
        <fullName evidence="2">Uncharacterized protein</fullName>
    </submittedName>
</protein>